<reference evidence="1 2" key="1">
    <citation type="submission" date="2018-04" db="EMBL/GenBank/DDBJ databases">
        <authorList>
            <person name="Huttner S."/>
            <person name="Dainat J."/>
        </authorList>
    </citation>
    <scope>NUCLEOTIDE SEQUENCE [LARGE SCALE GENOMIC DNA]</scope>
</reference>
<evidence type="ECO:0000313" key="2">
    <source>
        <dbReference type="Proteomes" id="UP000289323"/>
    </source>
</evidence>
<protein>
    <submittedName>
        <fullName evidence="1">3f7bfdd3-cc26-4462-8cd4-d48df7c7693d</fullName>
    </submittedName>
</protein>
<dbReference type="Proteomes" id="UP000289323">
    <property type="component" value="Unassembled WGS sequence"/>
</dbReference>
<gene>
    <name evidence="1" type="ORF">TT172_LOCUS3120</name>
</gene>
<organism evidence="1 2">
    <name type="scientific">Thermothielavioides terrestris</name>
    <dbReference type="NCBI Taxonomy" id="2587410"/>
    <lineage>
        <taxon>Eukaryota</taxon>
        <taxon>Fungi</taxon>
        <taxon>Dikarya</taxon>
        <taxon>Ascomycota</taxon>
        <taxon>Pezizomycotina</taxon>
        <taxon>Sordariomycetes</taxon>
        <taxon>Sordariomycetidae</taxon>
        <taxon>Sordariales</taxon>
        <taxon>Chaetomiaceae</taxon>
        <taxon>Thermothielavioides</taxon>
    </lineage>
</organism>
<evidence type="ECO:0000313" key="1">
    <source>
        <dbReference type="EMBL" id="SPQ20701.1"/>
    </source>
</evidence>
<dbReference type="EMBL" id="OUUZ01000006">
    <property type="protein sequence ID" value="SPQ20701.1"/>
    <property type="molecule type" value="Genomic_DNA"/>
</dbReference>
<accession>A0A3S4AQT8</accession>
<sequence>MEFIPPIGNS</sequence>
<name>A0A3S4AQT8_9PEZI</name>
<proteinExistence type="predicted"/>